<evidence type="ECO:0000313" key="2">
    <source>
        <dbReference type="EMBL" id="KAK5075836.1"/>
    </source>
</evidence>
<dbReference type="EMBL" id="JAVRRG010000242">
    <property type="protein sequence ID" value="KAK5075836.1"/>
    <property type="molecule type" value="Genomic_DNA"/>
</dbReference>
<dbReference type="InterPro" id="IPR002018">
    <property type="entry name" value="CarbesteraseB"/>
</dbReference>
<evidence type="ECO:0000313" key="3">
    <source>
        <dbReference type="Proteomes" id="UP001345013"/>
    </source>
</evidence>
<dbReference type="PANTHER" id="PTHR11559">
    <property type="entry name" value="CARBOXYLESTERASE"/>
    <property type="match status" value="1"/>
</dbReference>
<evidence type="ECO:0000259" key="1">
    <source>
        <dbReference type="Pfam" id="PF00135"/>
    </source>
</evidence>
<dbReference type="Gene3D" id="3.40.50.1820">
    <property type="entry name" value="alpha/beta hydrolase"/>
    <property type="match status" value="2"/>
</dbReference>
<proteinExistence type="predicted"/>
<keyword evidence="3" id="KW-1185">Reference proteome</keyword>
<dbReference type="InterPro" id="IPR029058">
    <property type="entry name" value="AB_hydrolase_fold"/>
</dbReference>
<sequence>MNYRVNIFGNPKSRALNETSLSLLDVRAAVEWVSSNIGAFGGDSSNIMVCICQVTNWVRETDIPPQLWGQSQGAALTHLYTLAFPEEPLVAKFGVISQPPSVTINLITVDDVYADFDIVAKGLGCNYGDDAEAELECMRQVSWVQIEEYINRYNATPSITFSNYIPDETYIFSNETERYLQGKVAKGPAIRSDAAREMSSNFSNISPVPWLGAFHWSDLLMIFGTYELDVGDIPQLEVDTSATMQDYILAFLKDASTVDTTVGWQAFDPDAANGGLILEFGNGTAVQNITGDYLDGGCYNSSIPFRING</sequence>
<comment type="caution">
    <text evidence="2">The sequence shown here is derived from an EMBL/GenBank/DDBJ whole genome shotgun (WGS) entry which is preliminary data.</text>
</comment>
<reference evidence="2 3" key="1">
    <citation type="submission" date="2023-08" db="EMBL/GenBank/DDBJ databases">
        <title>Black Yeasts Isolated from many extreme environments.</title>
        <authorList>
            <person name="Coleine C."/>
            <person name="Stajich J.E."/>
            <person name="Selbmann L."/>
        </authorList>
    </citation>
    <scope>NUCLEOTIDE SEQUENCE [LARGE SCALE GENOMIC DNA]</scope>
    <source>
        <strain evidence="2 3">CCFEE 5885</strain>
    </source>
</reference>
<organism evidence="2 3">
    <name type="scientific">Lithohypha guttulata</name>
    <dbReference type="NCBI Taxonomy" id="1690604"/>
    <lineage>
        <taxon>Eukaryota</taxon>
        <taxon>Fungi</taxon>
        <taxon>Dikarya</taxon>
        <taxon>Ascomycota</taxon>
        <taxon>Pezizomycotina</taxon>
        <taxon>Eurotiomycetes</taxon>
        <taxon>Chaetothyriomycetidae</taxon>
        <taxon>Chaetothyriales</taxon>
        <taxon>Trichomeriaceae</taxon>
        <taxon>Lithohypha</taxon>
    </lineage>
</organism>
<dbReference type="SUPFAM" id="SSF53474">
    <property type="entry name" value="alpha/beta-Hydrolases"/>
    <property type="match status" value="1"/>
</dbReference>
<name>A0ABR0JXP5_9EURO</name>
<dbReference type="InterPro" id="IPR050309">
    <property type="entry name" value="Type-B_Carboxylest/Lipase"/>
</dbReference>
<dbReference type="Pfam" id="PF00135">
    <property type="entry name" value="COesterase"/>
    <property type="match status" value="1"/>
</dbReference>
<protein>
    <recommendedName>
        <fullName evidence="1">Carboxylesterase type B domain-containing protein</fullName>
    </recommendedName>
</protein>
<dbReference type="Proteomes" id="UP001345013">
    <property type="component" value="Unassembled WGS sequence"/>
</dbReference>
<feature type="domain" description="Carboxylesterase type B" evidence="1">
    <location>
        <begin position="1"/>
        <end position="49"/>
    </location>
</feature>
<accession>A0ABR0JXP5</accession>
<gene>
    <name evidence="2" type="ORF">LTR24_009849</name>
</gene>